<feature type="domain" description="SaeA second Fn3-like" evidence="4">
    <location>
        <begin position="366"/>
        <end position="457"/>
    </location>
</feature>
<evidence type="ECO:0000259" key="3">
    <source>
        <dbReference type="Pfam" id="PF25832"/>
    </source>
</evidence>
<dbReference type="InterPro" id="IPR058692">
    <property type="entry name" value="Fn3_SaeA_2nd"/>
</dbReference>
<feature type="region of interest" description="Disordered" evidence="1">
    <location>
        <begin position="205"/>
        <end position="249"/>
    </location>
</feature>
<dbReference type="InterPro" id="IPR058694">
    <property type="entry name" value="Fn3_SaeA_4th"/>
</dbReference>
<dbReference type="InterPro" id="IPR058695">
    <property type="entry name" value="SaeA_N"/>
</dbReference>
<evidence type="ECO:0000259" key="5">
    <source>
        <dbReference type="Pfam" id="PF25834"/>
    </source>
</evidence>
<proteinExistence type="predicted"/>
<accession>A0ABT6MIQ1</accession>
<feature type="domain" description="SaeA fourth Fn3-like" evidence="6">
    <location>
        <begin position="582"/>
        <end position="670"/>
    </location>
</feature>
<feature type="domain" description="SaeA fifth Fn3-like" evidence="7">
    <location>
        <begin position="676"/>
        <end position="794"/>
    </location>
</feature>
<dbReference type="InterPro" id="IPR058693">
    <property type="entry name" value="Fn3_SaeA_3rd"/>
</dbReference>
<dbReference type="Pfam" id="PF25835">
    <property type="entry name" value="Fn3_SaeA_5th"/>
    <property type="match status" value="1"/>
</dbReference>
<dbReference type="InterPro" id="IPR058696">
    <property type="entry name" value="Fn3_SaeA_5th"/>
</dbReference>
<evidence type="ECO:0000259" key="6">
    <source>
        <dbReference type="Pfam" id="PF25835"/>
    </source>
</evidence>
<evidence type="ECO:0000313" key="8">
    <source>
        <dbReference type="EMBL" id="MDH6284110.1"/>
    </source>
</evidence>
<dbReference type="Pfam" id="PF25836">
    <property type="entry name" value="Fn3_SaeA_6th"/>
    <property type="match status" value="1"/>
</dbReference>
<protein>
    <submittedName>
        <fullName evidence="8">Uncharacterized protein</fullName>
    </submittedName>
</protein>
<organism evidence="8 9">
    <name type="scientific">Prescottella agglutinans</name>
    <dbReference type="NCBI Taxonomy" id="1644129"/>
    <lineage>
        <taxon>Bacteria</taxon>
        <taxon>Bacillati</taxon>
        <taxon>Actinomycetota</taxon>
        <taxon>Actinomycetes</taxon>
        <taxon>Mycobacteriales</taxon>
        <taxon>Nocardiaceae</taxon>
        <taxon>Prescottella</taxon>
    </lineage>
</organism>
<feature type="domain" description="SaeA third Fn3-like" evidence="5">
    <location>
        <begin position="473"/>
        <end position="571"/>
    </location>
</feature>
<evidence type="ECO:0000256" key="1">
    <source>
        <dbReference type="SAM" id="MobiDB-lite"/>
    </source>
</evidence>
<dbReference type="Pfam" id="PF25833">
    <property type="entry name" value="Fn3_SaeA_3rd"/>
    <property type="match status" value="1"/>
</dbReference>
<feature type="domain" description="SaeA N-terminal" evidence="2">
    <location>
        <begin position="114"/>
        <end position="173"/>
    </location>
</feature>
<feature type="compositionally biased region" description="Polar residues" evidence="1">
    <location>
        <begin position="736"/>
        <end position="748"/>
    </location>
</feature>
<feature type="domain" description="SaeA first Fn3-like" evidence="3">
    <location>
        <begin position="272"/>
        <end position="362"/>
    </location>
</feature>
<evidence type="ECO:0000259" key="2">
    <source>
        <dbReference type="Pfam" id="PF25831"/>
    </source>
</evidence>
<dbReference type="Pfam" id="PF25832">
    <property type="entry name" value="Fn3_SaeA_2nd"/>
    <property type="match status" value="1"/>
</dbReference>
<comment type="caution">
    <text evidence="8">The sequence shown here is derived from an EMBL/GenBank/DDBJ whole genome shotgun (WGS) entry which is preliminary data.</text>
</comment>
<evidence type="ECO:0000259" key="7">
    <source>
        <dbReference type="Pfam" id="PF25836"/>
    </source>
</evidence>
<feature type="compositionally biased region" description="Polar residues" evidence="1">
    <location>
        <begin position="205"/>
        <end position="219"/>
    </location>
</feature>
<name>A0ABT6MIQ1_9NOCA</name>
<dbReference type="EMBL" id="JARXVC010000018">
    <property type="protein sequence ID" value="MDH6284110.1"/>
    <property type="molecule type" value="Genomic_DNA"/>
</dbReference>
<evidence type="ECO:0000313" key="9">
    <source>
        <dbReference type="Proteomes" id="UP001160334"/>
    </source>
</evidence>
<reference evidence="8 9" key="1">
    <citation type="submission" date="2023-04" db="EMBL/GenBank/DDBJ databases">
        <title>Forest soil microbial communities from Buena Vista Peninsula, Colon Province, Panama.</title>
        <authorList>
            <person name="Bouskill N."/>
        </authorList>
    </citation>
    <scope>NUCLEOTIDE SEQUENCE [LARGE SCALE GENOMIC DNA]</scope>
    <source>
        <strain evidence="8 9">CFH S0262</strain>
    </source>
</reference>
<feature type="compositionally biased region" description="Pro residues" evidence="1">
    <location>
        <begin position="91"/>
        <end position="103"/>
    </location>
</feature>
<dbReference type="Proteomes" id="UP001160334">
    <property type="component" value="Unassembled WGS sequence"/>
</dbReference>
<dbReference type="InterPro" id="IPR058691">
    <property type="entry name" value="Fn3_SaeA_1st"/>
</dbReference>
<evidence type="ECO:0000259" key="4">
    <source>
        <dbReference type="Pfam" id="PF25833"/>
    </source>
</evidence>
<gene>
    <name evidence="8" type="ORF">M2280_005362</name>
</gene>
<feature type="region of interest" description="Disordered" evidence="1">
    <location>
        <begin position="735"/>
        <end position="758"/>
    </location>
</feature>
<sequence length="804" mass="86534">MSTDKEAKRLKALQGWASAVSAAGHRAPGTDNLEAIAARPEQWTGIDRAVVDPWVEAIEWILKQVKFGVHDPVMHMPSDLLVPKGGQGIPAPAPEASPAPPPTSATDATAEGHQALVEWWEKAVEEERPKIGSLNRTKLLQVVKSGKRTPTEIADILRGADAKSFAAEIARVLASLSPLTPANAEQAVLAQAQAIVDEAAIHSPATTSTINTGATPSSEQDTHRMSPTPTAQPARPTQPAPPTSSEPEFDPALFAEYEFNSLSSDVAPIRTARNSGNGWSHTWPPHPEGDRGTTIYRLVSGDEYPPYAPEKADFVTSTTATAAIDIRPFITAVRHFQVWCNRGTDPAAALRAQPTLHAQTAVVSTVENFEVREDDGRVIGRWTSRPGTAAVQVYRIPIERAATGADNPQYRICTTTPNLSGFVDVEAEPGRRYLYQVRCEATVDGTTRLSGTKQQEIAVAAVLTPVSDLEVVTHERERGPEFDLTWTDPPSGHVVIYRTAVSPSAGLGASSLAYSALNGAGLRDEDQLPDPPSIGEDGRSVVAGIPWPRDWNRAYFTPVTVLDDTVHVGTTTYATRTGLVIDPQVVERVNKQILTFGWPVGAASVLVYMGARGQGAEAGLSGQPVEISQGEYARFGGLHFPSPLPPRGCSLHAVAVSYAGGERNGGTPVTTQYPGMMRMRYDIAFKRGLTGKATVTVTVTSELELPISPPMVLVHNPDRMPLSYRDGTALPVVPDSSPNTEPVTQFQQPRIGPTPVGSWRADVRDKRGFVRLFVELPAEQLRTVALLDPSVDKLHLDGSSGWRR</sequence>
<feature type="region of interest" description="Disordered" evidence="1">
    <location>
        <begin position="84"/>
        <end position="109"/>
    </location>
</feature>
<dbReference type="Pfam" id="PF25834">
    <property type="entry name" value="Fn3_SaeA_4th"/>
    <property type="match status" value="1"/>
</dbReference>
<dbReference type="Pfam" id="PF25831">
    <property type="entry name" value="SaeA_1st"/>
    <property type="match status" value="1"/>
</dbReference>
<keyword evidence="9" id="KW-1185">Reference proteome</keyword>